<comment type="caution">
    <text evidence="1">The sequence shown here is derived from an EMBL/GenBank/DDBJ whole genome shotgun (WGS) entry which is preliminary data.</text>
</comment>
<sequence length="208" mass="22221">MSISLVLFDMNDVLCRYDRATRIAGLSAIAGREPEVIKAAIWDSGYEDSADIGAMGADDYLSGFGERIGYPLTLNDWVGPLRGSMTPLPAALALAQQVGRTVRIAALTNNNFLVAREIGAIFPTMPLIFGSAFNVSAEFGSRKPDPEVYRRCIARHDVQPAATLFIDDNAANVAGAEAAGLLAYRHTSVEALAGLLRQHGLLPGTRST</sequence>
<dbReference type="Pfam" id="PF00702">
    <property type="entry name" value="Hydrolase"/>
    <property type="match status" value="1"/>
</dbReference>
<dbReference type="InterPro" id="IPR023214">
    <property type="entry name" value="HAD_sf"/>
</dbReference>
<dbReference type="Proteomes" id="UP001156882">
    <property type="component" value="Unassembled WGS sequence"/>
</dbReference>
<evidence type="ECO:0008006" key="3">
    <source>
        <dbReference type="Google" id="ProtNLM"/>
    </source>
</evidence>
<dbReference type="RefSeq" id="WP_284310667.1">
    <property type="nucleotide sequence ID" value="NZ_BSPC01000006.1"/>
</dbReference>
<protein>
    <recommendedName>
        <fullName evidence="3">Hydrolase of the HAD superfamily</fullName>
    </recommendedName>
</protein>
<dbReference type="SUPFAM" id="SSF56784">
    <property type="entry name" value="HAD-like"/>
    <property type="match status" value="1"/>
</dbReference>
<dbReference type="InterPro" id="IPR036412">
    <property type="entry name" value="HAD-like_sf"/>
</dbReference>
<dbReference type="NCBIfam" id="TIGR01509">
    <property type="entry name" value="HAD-SF-IA-v3"/>
    <property type="match status" value="1"/>
</dbReference>
<evidence type="ECO:0000313" key="1">
    <source>
        <dbReference type="EMBL" id="GLS17832.1"/>
    </source>
</evidence>
<dbReference type="PANTHER" id="PTHR43611">
    <property type="entry name" value="ALPHA-D-GLUCOSE 1-PHOSPHATE PHOSPHATASE"/>
    <property type="match status" value="1"/>
</dbReference>
<dbReference type="Gene3D" id="1.10.150.240">
    <property type="entry name" value="Putative phosphatase, domain 2"/>
    <property type="match status" value="1"/>
</dbReference>
<dbReference type="EMBL" id="BSPC01000006">
    <property type="protein sequence ID" value="GLS17832.1"/>
    <property type="molecule type" value="Genomic_DNA"/>
</dbReference>
<dbReference type="PANTHER" id="PTHR43611:SF3">
    <property type="entry name" value="FLAVIN MONONUCLEOTIDE HYDROLASE 1, CHLOROPLATIC"/>
    <property type="match status" value="1"/>
</dbReference>
<reference evidence="2" key="1">
    <citation type="journal article" date="2019" name="Int. J. Syst. Evol. Microbiol.">
        <title>The Global Catalogue of Microorganisms (GCM) 10K type strain sequencing project: providing services to taxonomists for standard genome sequencing and annotation.</title>
        <authorList>
            <consortium name="The Broad Institute Genomics Platform"/>
            <consortium name="The Broad Institute Genome Sequencing Center for Infectious Disease"/>
            <person name="Wu L."/>
            <person name="Ma J."/>
        </authorList>
    </citation>
    <scope>NUCLEOTIDE SEQUENCE [LARGE SCALE GENOMIC DNA]</scope>
    <source>
        <strain evidence="2">NBRC 101365</strain>
    </source>
</reference>
<proteinExistence type="predicted"/>
<keyword evidence="2" id="KW-1185">Reference proteome</keyword>
<accession>A0ABQ6CHS5</accession>
<dbReference type="InterPro" id="IPR006439">
    <property type="entry name" value="HAD-SF_hydro_IA"/>
</dbReference>
<evidence type="ECO:0000313" key="2">
    <source>
        <dbReference type="Proteomes" id="UP001156882"/>
    </source>
</evidence>
<dbReference type="InterPro" id="IPR023198">
    <property type="entry name" value="PGP-like_dom2"/>
</dbReference>
<name>A0ABQ6CHS5_9HYPH</name>
<dbReference type="Gene3D" id="3.40.50.1000">
    <property type="entry name" value="HAD superfamily/HAD-like"/>
    <property type="match status" value="1"/>
</dbReference>
<gene>
    <name evidence="1" type="ORF">GCM10007874_08470</name>
</gene>
<organism evidence="1 2">
    <name type="scientific">Labrys miyagiensis</name>
    <dbReference type="NCBI Taxonomy" id="346912"/>
    <lineage>
        <taxon>Bacteria</taxon>
        <taxon>Pseudomonadati</taxon>
        <taxon>Pseudomonadota</taxon>
        <taxon>Alphaproteobacteria</taxon>
        <taxon>Hyphomicrobiales</taxon>
        <taxon>Xanthobacteraceae</taxon>
        <taxon>Labrys</taxon>
    </lineage>
</organism>